<proteinExistence type="predicted"/>
<feature type="compositionally biased region" description="Acidic residues" evidence="1">
    <location>
        <begin position="26"/>
        <end position="42"/>
    </location>
</feature>
<name>A0A1N7GR56_9EURY</name>
<evidence type="ECO:0000313" key="4">
    <source>
        <dbReference type="Proteomes" id="UP000185936"/>
    </source>
</evidence>
<feature type="domain" description="NodB homology" evidence="2">
    <location>
        <begin position="189"/>
        <end position="304"/>
    </location>
</feature>
<dbReference type="GO" id="GO:0005975">
    <property type="term" value="P:carbohydrate metabolic process"/>
    <property type="evidence" value="ECO:0007669"/>
    <property type="project" value="InterPro"/>
</dbReference>
<dbReference type="GO" id="GO:0016810">
    <property type="term" value="F:hydrolase activity, acting on carbon-nitrogen (but not peptide) bonds"/>
    <property type="evidence" value="ECO:0007669"/>
    <property type="project" value="InterPro"/>
</dbReference>
<sequence>MKRRVYLTTAAAAMVAGCSALSDSETAGEDGDGDDGSSDAVDEELGSFDEFEDLSQWTVMEGSLTADQERMYVGSQSARMEAAESDERIMIKREFETPRNLSDGYPALAFASDHTVNPTVQLTDTDGDRLLLRCAVNADGPFVHRDLGVIERVGEPDLSSVAHTKISVWAGDRELSLWCDDYRLVGRPDTGRVLLQFPGGHETVASEAASILAEHDYPATVFVNTDYVDGEDRLSVDDLESLQDDGWTIGSQGADNAPLTDRDVSGQEEQLSSAVSWLDDHGFDSAYFSYPLDGYDESALELVDEYHDLGFVGGFAGHGYLTNAALAPRAASPDADEVTTLLDLTAEYNTITSLSYETLDGGTLTAFEAAVSKISELESEGELEVVSPSDVASDNIAE</sequence>
<organism evidence="3 4">
    <name type="scientific">Natronorubrum thiooxidans</name>
    <dbReference type="NCBI Taxonomy" id="308853"/>
    <lineage>
        <taxon>Archaea</taxon>
        <taxon>Methanobacteriati</taxon>
        <taxon>Methanobacteriota</taxon>
        <taxon>Stenosarchaea group</taxon>
        <taxon>Halobacteria</taxon>
        <taxon>Halobacteriales</taxon>
        <taxon>Natrialbaceae</taxon>
        <taxon>Natronorubrum</taxon>
    </lineage>
</organism>
<dbReference type="Proteomes" id="UP000185936">
    <property type="component" value="Unassembled WGS sequence"/>
</dbReference>
<evidence type="ECO:0000259" key="2">
    <source>
        <dbReference type="Pfam" id="PF01522"/>
    </source>
</evidence>
<evidence type="ECO:0000313" key="3">
    <source>
        <dbReference type="EMBL" id="SIS15073.1"/>
    </source>
</evidence>
<dbReference type="RefSeq" id="WP_076610362.1">
    <property type="nucleotide sequence ID" value="NZ_FTNR01000014.1"/>
</dbReference>
<gene>
    <name evidence="3" type="ORF">SAMN05421752_11495</name>
</gene>
<dbReference type="STRING" id="308853.SAMN05421752_11495"/>
<dbReference type="AlphaFoldDB" id="A0A1N7GR56"/>
<dbReference type="InterPro" id="IPR011330">
    <property type="entry name" value="Glyco_hydro/deAcase_b/a-brl"/>
</dbReference>
<reference evidence="4" key="1">
    <citation type="submission" date="2017-01" db="EMBL/GenBank/DDBJ databases">
        <authorList>
            <person name="Varghese N."/>
            <person name="Submissions S."/>
        </authorList>
    </citation>
    <scope>NUCLEOTIDE SEQUENCE [LARGE SCALE GENOMIC DNA]</scope>
    <source>
        <strain evidence="4">type strain: HArc-</strain>
    </source>
</reference>
<dbReference type="Gene3D" id="3.20.20.370">
    <property type="entry name" value="Glycoside hydrolase/deacetylase"/>
    <property type="match status" value="1"/>
</dbReference>
<dbReference type="InterPro" id="IPR002509">
    <property type="entry name" value="NODB_dom"/>
</dbReference>
<evidence type="ECO:0000256" key="1">
    <source>
        <dbReference type="SAM" id="MobiDB-lite"/>
    </source>
</evidence>
<dbReference type="PROSITE" id="PS51257">
    <property type="entry name" value="PROKAR_LIPOPROTEIN"/>
    <property type="match status" value="1"/>
</dbReference>
<keyword evidence="4" id="KW-1185">Reference proteome</keyword>
<dbReference type="SUPFAM" id="SSF88713">
    <property type="entry name" value="Glycoside hydrolase/deacetylase"/>
    <property type="match status" value="1"/>
</dbReference>
<dbReference type="EMBL" id="FTNR01000014">
    <property type="protein sequence ID" value="SIS15073.1"/>
    <property type="molecule type" value="Genomic_DNA"/>
</dbReference>
<accession>A0A1N7GR56</accession>
<protein>
    <submittedName>
        <fullName evidence="3">Peptidoglycan/xylan/chitin deacetylase, PgdA/CDA1 family</fullName>
    </submittedName>
</protein>
<dbReference type="OrthoDB" id="10436at2157"/>
<dbReference type="CDD" id="cd10970">
    <property type="entry name" value="CE4_DAC_u1_6s"/>
    <property type="match status" value="1"/>
</dbReference>
<dbReference type="Pfam" id="PF01522">
    <property type="entry name" value="Polysacc_deac_1"/>
    <property type="match status" value="1"/>
</dbReference>
<feature type="region of interest" description="Disordered" evidence="1">
    <location>
        <begin position="21"/>
        <end position="42"/>
    </location>
</feature>